<dbReference type="EMBL" id="BSDI01000001">
    <property type="protein sequence ID" value="GLH95138.1"/>
    <property type="molecule type" value="Genomic_DNA"/>
</dbReference>
<evidence type="ECO:0000256" key="1">
    <source>
        <dbReference type="SAM" id="Phobius"/>
    </source>
</evidence>
<keyword evidence="1" id="KW-1133">Transmembrane helix</keyword>
<dbReference type="Proteomes" id="UP001144280">
    <property type="component" value="Unassembled WGS sequence"/>
</dbReference>
<feature type="transmembrane region" description="Helical" evidence="1">
    <location>
        <begin position="339"/>
        <end position="357"/>
    </location>
</feature>
<feature type="transmembrane region" description="Helical" evidence="1">
    <location>
        <begin position="231"/>
        <end position="251"/>
    </location>
</feature>
<keyword evidence="1" id="KW-0812">Transmembrane</keyword>
<feature type="transmembrane region" description="Helical" evidence="1">
    <location>
        <begin position="461"/>
        <end position="484"/>
    </location>
</feature>
<feature type="transmembrane region" description="Helical" evidence="1">
    <location>
        <begin position="412"/>
        <end position="440"/>
    </location>
</feature>
<feature type="transmembrane region" description="Helical" evidence="1">
    <location>
        <begin position="313"/>
        <end position="333"/>
    </location>
</feature>
<evidence type="ECO:0000313" key="3">
    <source>
        <dbReference type="Proteomes" id="UP001144280"/>
    </source>
</evidence>
<feature type="transmembrane region" description="Helical" evidence="1">
    <location>
        <begin position="490"/>
        <end position="513"/>
    </location>
</feature>
<comment type="caution">
    <text evidence="2">The sequence shown here is derived from an EMBL/GenBank/DDBJ whole genome shotgun (WGS) entry which is preliminary data.</text>
</comment>
<evidence type="ECO:0000313" key="2">
    <source>
        <dbReference type="EMBL" id="GLH95138.1"/>
    </source>
</evidence>
<keyword evidence="3" id="KW-1185">Reference proteome</keyword>
<accession>A0ABQ5QKI5</accession>
<gene>
    <name evidence="2" type="ORF">Pa4123_04100</name>
</gene>
<reference evidence="2" key="1">
    <citation type="submission" date="2022-12" db="EMBL/GenBank/DDBJ databases">
        <title>New Phytohabitans aurantiacus sp. RD004123 nov., an actinomycete isolated from soil.</title>
        <authorList>
            <person name="Triningsih D.W."/>
            <person name="Harunari E."/>
            <person name="Igarashi Y."/>
        </authorList>
    </citation>
    <scope>NUCLEOTIDE SEQUENCE</scope>
    <source>
        <strain evidence="2">RD004123</strain>
    </source>
</reference>
<organism evidence="2 3">
    <name type="scientific">Phytohabitans aurantiacus</name>
    <dbReference type="NCBI Taxonomy" id="3016789"/>
    <lineage>
        <taxon>Bacteria</taxon>
        <taxon>Bacillati</taxon>
        <taxon>Actinomycetota</taxon>
        <taxon>Actinomycetes</taxon>
        <taxon>Micromonosporales</taxon>
        <taxon>Micromonosporaceae</taxon>
    </lineage>
</organism>
<feature type="transmembrane region" description="Helical" evidence="1">
    <location>
        <begin position="21"/>
        <end position="48"/>
    </location>
</feature>
<feature type="transmembrane region" description="Helical" evidence="1">
    <location>
        <begin position="54"/>
        <end position="77"/>
    </location>
</feature>
<feature type="transmembrane region" description="Helical" evidence="1">
    <location>
        <begin position="129"/>
        <end position="151"/>
    </location>
</feature>
<dbReference type="RefSeq" id="WP_281892212.1">
    <property type="nucleotide sequence ID" value="NZ_BSDI01000001.1"/>
</dbReference>
<feature type="transmembrane region" description="Helical" evidence="1">
    <location>
        <begin position="98"/>
        <end position="123"/>
    </location>
</feature>
<sequence length="532" mass="55115">MFVRLKLRMTANNFRGQPWRVALFMMGVFFGLWWAAGGFLLFAVPGLAGSEKAALLAAGFGGGALTLGWVLFPLVFFGVDETLDPARFALLPLRRRTLVAGMLAAALLGIPALATLASTAGLVLSAGALGGWTAAVTQAVGVAAGLLLCVAASRALTSAFATMLRSRRMRDLAAIALAVLAALLGPLQIGLITAAETADWDRLVGPARVVGWTPLAAAYTLGFDLAAGRGWAVPLKLAITLAATAALLWWWSWSLESAMVGGTPTAAGPRKAARGGAVDQLVPRGMRWMARNRYAALVARETRYWWRDVRRRAGLITVLVVGVFLPVMINIAGNARSPGTVSISMIFVGTLAAVTLANQFGYDGTAYGANVVAGVPGRLELRARVAAFTVYAGPLLVIVAVAMSLLLGEPTWVGLLLGTLAAAYGAGLAANLFVSILAAYALPETSNPFTINTGAGVVRSLLSLVSMLGSAAAAVPMLVAAALLGDAPAWLWLAGPIGAGYGLGATALGVYLAGDLLDRRMPELLASVTPRR</sequence>
<protein>
    <recommendedName>
        <fullName evidence="4">ABC transporter permease</fullName>
    </recommendedName>
</protein>
<evidence type="ECO:0008006" key="4">
    <source>
        <dbReference type="Google" id="ProtNLM"/>
    </source>
</evidence>
<feature type="transmembrane region" description="Helical" evidence="1">
    <location>
        <begin position="172"/>
        <end position="195"/>
    </location>
</feature>
<feature type="transmembrane region" description="Helical" evidence="1">
    <location>
        <begin position="385"/>
        <end position="406"/>
    </location>
</feature>
<keyword evidence="1" id="KW-0472">Membrane</keyword>
<name>A0ABQ5QKI5_9ACTN</name>
<proteinExistence type="predicted"/>